<evidence type="ECO:0000313" key="3">
    <source>
        <dbReference type="Proteomes" id="UP000525298"/>
    </source>
</evidence>
<dbReference type="Pfam" id="PF07045">
    <property type="entry name" value="DUF1330"/>
    <property type="match status" value="1"/>
</dbReference>
<dbReference type="PANTHER" id="PTHR40257">
    <property type="match status" value="1"/>
</dbReference>
<keyword evidence="3" id="KW-1185">Reference proteome</keyword>
<sequence length="122" mass="13950">MPTILPTAEQFENISAVSDDGELVMVNMLRFKPEGGEAQYDKYSQLIYPILTKVGGRVLYYGTGVMTFIGDDYWDAVLLVQYPSRSAFVQMVTDPEYLEATKYRTEGLIDSRLYVTRPRWMG</sequence>
<dbReference type="PANTHER" id="PTHR40257:SF1">
    <property type="entry name" value="DUF1330 DOMAIN-CONTAINING PROTEIN"/>
    <property type="match status" value="1"/>
</dbReference>
<feature type="domain" description="DUF1330" evidence="1">
    <location>
        <begin position="37"/>
        <end position="108"/>
    </location>
</feature>
<dbReference type="EMBL" id="JACDUS010000004">
    <property type="protein sequence ID" value="MBA2881622.1"/>
    <property type="molecule type" value="Genomic_DNA"/>
</dbReference>
<dbReference type="AlphaFoldDB" id="A0A7W0C9L0"/>
<dbReference type="Proteomes" id="UP000525298">
    <property type="component" value="Unassembled WGS sequence"/>
</dbReference>
<proteinExistence type="predicted"/>
<dbReference type="SUPFAM" id="SSF54909">
    <property type="entry name" value="Dimeric alpha+beta barrel"/>
    <property type="match status" value="1"/>
</dbReference>
<protein>
    <submittedName>
        <fullName evidence="2">Uncharacterized protein (DUF1330 family)</fullName>
    </submittedName>
</protein>
<dbReference type="InterPro" id="IPR011008">
    <property type="entry name" value="Dimeric_a/b-barrel"/>
</dbReference>
<gene>
    <name evidence="2" type="ORF">HNR65_001949</name>
</gene>
<organism evidence="2 3">
    <name type="scientific">Desulfosalsimonas propionicica</name>
    <dbReference type="NCBI Taxonomy" id="332175"/>
    <lineage>
        <taxon>Bacteria</taxon>
        <taxon>Pseudomonadati</taxon>
        <taxon>Thermodesulfobacteriota</taxon>
        <taxon>Desulfobacteria</taxon>
        <taxon>Desulfobacterales</taxon>
        <taxon>Desulfosalsimonadaceae</taxon>
        <taxon>Desulfosalsimonas</taxon>
    </lineage>
</organism>
<name>A0A7W0C9L0_9BACT</name>
<dbReference type="Gene3D" id="3.30.70.100">
    <property type="match status" value="1"/>
</dbReference>
<accession>A0A7W0C9L0</accession>
<dbReference type="RefSeq" id="WP_220128339.1">
    <property type="nucleotide sequence ID" value="NZ_JACDUS010000004.1"/>
</dbReference>
<dbReference type="InterPro" id="IPR010753">
    <property type="entry name" value="DUF1330"/>
</dbReference>
<evidence type="ECO:0000259" key="1">
    <source>
        <dbReference type="Pfam" id="PF07045"/>
    </source>
</evidence>
<comment type="caution">
    <text evidence="2">The sequence shown here is derived from an EMBL/GenBank/DDBJ whole genome shotgun (WGS) entry which is preliminary data.</text>
</comment>
<evidence type="ECO:0000313" key="2">
    <source>
        <dbReference type="EMBL" id="MBA2881622.1"/>
    </source>
</evidence>
<reference evidence="2 3" key="1">
    <citation type="submission" date="2020-07" db="EMBL/GenBank/DDBJ databases">
        <title>Genomic Encyclopedia of Type Strains, Phase IV (KMG-IV): sequencing the most valuable type-strain genomes for metagenomic binning, comparative biology and taxonomic classification.</title>
        <authorList>
            <person name="Goeker M."/>
        </authorList>
    </citation>
    <scope>NUCLEOTIDE SEQUENCE [LARGE SCALE GENOMIC DNA]</scope>
    <source>
        <strain evidence="2 3">DSM 17721</strain>
    </source>
</reference>